<feature type="transmembrane region" description="Helical" evidence="1">
    <location>
        <begin position="91"/>
        <end position="118"/>
    </location>
</feature>
<keyword evidence="1" id="KW-0472">Membrane</keyword>
<dbReference type="EnsemblPlants" id="KRG90958">
    <property type="protein sequence ID" value="KRG90958"/>
    <property type="gene ID" value="GLYMA_20G124500"/>
</dbReference>
<evidence type="ECO:0000313" key="3">
    <source>
        <dbReference type="EnsemblPlants" id="KRG90958"/>
    </source>
</evidence>
<reference evidence="2" key="3">
    <citation type="submission" date="2018-07" db="EMBL/GenBank/DDBJ databases">
        <title>WGS assembly of Glycine max.</title>
        <authorList>
            <person name="Schmutz J."/>
            <person name="Cannon S."/>
            <person name="Schlueter J."/>
            <person name="Ma J."/>
            <person name="Mitros T."/>
            <person name="Nelson W."/>
            <person name="Hyten D."/>
            <person name="Song Q."/>
            <person name="Thelen J."/>
            <person name="Cheng J."/>
            <person name="Xu D."/>
            <person name="Hellsten U."/>
            <person name="May G."/>
            <person name="Yu Y."/>
            <person name="Sakurai T."/>
            <person name="Umezawa T."/>
            <person name="Bhattacharyya M."/>
            <person name="Sandhu D."/>
            <person name="Valliyodan B."/>
            <person name="Lindquist E."/>
            <person name="Peto M."/>
            <person name="Grant D."/>
            <person name="Shu S."/>
            <person name="Goodstein D."/>
            <person name="Barry K."/>
            <person name="Futrell-Griggs M."/>
            <person name="Abernathy B."/>
            <person name="Du J."/>
            <person name="Tian Z."/>
            <person name="Zhu L."/>
            <person name="Gill N."/>
            <person name="Joshi T."/>
            <person name="Libault M."/>
            <person name="Sethuraman A."/>
            <person name="Zhang X."/>
            <person name="Shinozaki K."/>
            <person name="Nguyen H."/>
            <person name="Wing R."/>
            <person name="Cregan P."/>
            <person name="Specht J."/>
            <person name="Grimwood J."/>
            <person name="Rokhsar D."/>
            <person name="Stacey G."/>
            <person name="Shoemaker R."/>
            <person name="Jackson S."/>
        </authorList>
    </citation>
    <scope>NUCLEOTIDE SEQUENCE</scope>
    <source>
        <tissue evidence="2">Callus</tissue>
    </source>
</reference>
<dbReference type="Gramene" id="KRG90958">
    <property type="protein sequence ID" value="KRG90958"/>
    <property type="gene ID" value="GLYMA_20G124500"/>
</dbReference>
<dbReference type="PANTHER" id="PTHR38225:SF3">
    <property type="entry name" value="RX N-TERMINAL DOMAIN-CONTAINING PROTEIN"/>
    <property type="match status" value="1"/>
</dbReference>
<evidence type="ECO:0000256" key="1">
    <source>
        <dbReference type="SAM" id="Phobius"/>
    </source>
</evidence>
<reference evidence="2 3" key="1">
    <citation type="journal article" date="2010" name="Nature">
        <title>Genome sequence of the palaeopolyploid soybean.</title>
        <authorList>
            <person name="Schmutz J."/>
            <person name="Cannon S.B."/>
            <person name="Schlueter J."/>
            <person name="Ma J."/>
            <person name="Mitros T."/>
            <person name="Nelson W."/>
            <person name="Hyten D.L."/>
            <person name="Song Q."/>
            <person name="Thelen J.J."/>
            <person name="Cheng J."/>
            <person name="Xu D."/>
            <person name="Hellsten U."/>
            <person name="May G.D."/>
            <person name="Yu Y."/>
            <person name="Sakurai T."/>
            <person name="Umezawa T."/>
            <person name="Bhattacharyya M.K."/>
            <person name="Sandhu D."/>
            <person name="Valliyodan B."/>
            <person name="Lindquist E."/>
            <person name="Peto M."/>
            <person name="Grant D."/>
            <person name="Shu S."/>
            <person name="Goodstein D."/>
            <person name="Barry K."/>
            <person name="Futrell-Griggs M."/>
            <person name="Abernathy B."/>
            <person name="Du J."/>
            <person name="Tian Z."/>
            <person name="Zhu L."/>
            <person name="Gill N."/>
            <person name="Joshi T."/>
            <person name="Libault M."/>
            <person name="Sethuraman A."/>
            <person name="Zhang X.-C."/>
            <person name="Shinozaki K."/>
            <person name="Nguyen H.T."/>
            <person name="Wing R.A."/>
            <person name="Cregan P."/>
            <person name="Specht J."/>
            <person name="Grimwood J."/>
            <person name="Rokhsar D."/>
            <person name="Stacey G."/>
            <person name="Shoemaker R.C."/>
            <person name="Jackson S.A."/>
        </authorList>
    </citation>
    <scope>NUCLEOTIDE SEQUENCE [LARGE SCALE GENOMIC DNA]</scope>
    <source>
        <strain evidence="3">cv. Williams 82</strain>
        <tissue evidence="2">Callus</tissue>
    </source>
</reference>
<name>K7N330_SOYBN</name>
<dbReference type="eggNOG" id="ENOG502S9I7">
    <property type="taxonomic scope" value="Eukaryota"/>
</dbReference>
<dbReference type="HOGENOM" id="CLU_154900_0_0_1"/>
<dbReference type="PaxDb" id="3847-GLYMA20G26025.1"/>
<protein>
    <submittedName>
        <fullName evidence="2 3">Uncharacterized protein</fullName>
    </submittedName>
</protein>
<evidence type="ECO:0000313" key="4">
    <source>
        <dbReference type="Proteomes" id="UP000008827"/>
    </source>
</evidence>
<sequence>MACSLSSFCTLNQAFCRHNSIKYPKIRFQSFSDHDNGKRANIVDANLSILRERIQQVRKRESLIHTRGWNYKHSYDHKYKRDSMISQSAEIIGLSCGVIGLVFIFCSLSIFLLSLLVCI</sequence>
<proteinExistence type="predicted"/>
<keyword evidence="1" id="KW-0812">Transmembrane</keyword>
<dbReference type="OMA" id="KKLERCY"/>
<dbReference type="AlphaFoldDB" id="K7N330"/>
<organism evidence="3">
    <name type="scientific">Glycine max</name>
    <name type="common">Soybean</name>
    <name type="synonym">Glycine hispida</name>
    <dbReference type="NCBI Taxonomy" id="3847"/>
    <lineage>
        <taxon>Eukaryota</taxon>
        <taxon>Viridiplantae</taxon>
        <taxon>Streptophyta</taxon>
        <taxon>Embryophyta</taxon>
        <taxon>Tracheophyta</taxon>
        <taxon>Spermatophyta</taxon>
        <taxon>Magnoliopsida</taxon>
        <taxon>eudicotyledons</taxon>
        <taxon>Gunneridae</taxon>
        <taxon>Pentapetalae</taxon>
        <taxon>rosids</taxon>
        <taxon>fabids</taxon>
        <taxon>Fabales</taxon>
        <taxon>Fabaceae</taxon>
        <taxon>Papilionoideae</taxon>
        <taxon>50 kb inversion clade</taxon>
        <taxon>NPAAA clade</taxon>
        <taxon>indigoferoid/millettioid clade</taxon>
        <taxon>Phaseoleae</taxon>
        <taxon>Glycine</taxon>
        <taxon>Glycine subgen. Soja</taxon>
    </lineage>
</organism>
<keyword evidence="1" id="KW-1133">Transmembrane helix</keyword>
<gene>
    <name evidence="2" type="ORF">GLYMA_20G124500</name>
</gene>
<dbReference type="PANTHER" id="PTHR38225">
    <property type="entry name" value="PROTEIN, PUTATIVE-RELATED"/>
    <property type="match status" value="1"/>
</dbReference>
<dbReference type="OrthoDB" id="1667576at2759"/>
<accession>K7N330</accession>
<reference evidence="3" key="2">
    <citation type="submission" date="2018-02" db="UniProtKB">
        <authorList>
            <consortium name="EnsemblPlants"/>
        </authorList>
    </citation>
    <scope>IDENTIFICATION</scope>
    <source>
        <strain evidence="3">Williams 82</strain>
    </source>
</reference>
<keyword evidence="4" id="KW-1185">Reference proteome</keyword>
<dbReference type="SMR" id="K7N330"/>
<dbReference type="Proteomes" id="UP000008827">
    <property type="component" value="Chromosome 20"/>
</dbReference>
<dbReference type="EMBL" id="CM000853">
    <property type="protein sequence ID" value="KRG90958.1"/>
    <property type="molecule type" value="Genomic_DNA"/>
</dbReference>
<evidence type="ECO:0000313" key="2">
    <source>
        <dbReference type="EMBL" id="KRG90958.1"/>
    </source>
</evidence>
<dbReference type="InParanoid" id="K7N330"/>